<keyword evidence="2" id="KW-0732">Signal</keyword>
<protein>
    <recommendedName>
        <fullName evidence="7">EGF-like domain-containing protein</fullName>
    </recommendedName>
</protein>
<dbReference type="FunFam" id="2.10.25.10:FF:000012">
    <property type="entry name" value="Delta-like protein"/>
    <property type="match status" value="1"/>
</dbReference>
<dbReference type="PROSITE" id="PS00022">
    <property type="entry name" value="EGF_1"/>
    <property type="match status" value="2"/>
</dbReference>
<evidence type="ECO:0000256" key="2">
    <source>
        <dbReference type="ARBA" id="ARBA00022729"/>
    </source>
</evidence>
<organism evidence="8">
    <name type="scientific">Arion vulgaris</name>
    <dbReference type="NCBI Taxonomy" id="1028688"/>
    <lineage>
        <taxon>Eukaryota</taxon>
        <taxon>Metazoa</taxon>
        <taxon>Spiralia</taxon>
        <taxon>Lophotrochozoa</taxon>
        <taxon>Mollusca</taxon>
        <taxon>Gastropoda</taxon>
        <taxon>Heterobranchia</taxon>
        <taxon>Euthyneura</taxon>
        <taxon>Panpulmonata</taxon>
        <taxon>Eupulmonata</taxon>
        <taxon>Stylommatophora</taxon>
        <taxon>Helicina</taxon>
        <taxon>Arionoidea</taxon>
        <taxon>Arionidae</taxon>
        <taxon>Arion</taxon>
    </lineage>
</organism>
<dbReference type="SMART" id="SM00179">
    <property type="entry name" value="EGF_CA"/>
    <property type="match status" value="2"/>
</dbReference>
<feature type="disulfide bond" evidence="6">
    <location>
        <begin position="68"/>
        <end position="77"/>
    </location>
</feature>
<dbReference type="GO" id="GO:0007219">
    <property type="term" value="P:Notch signaling pathway"/>
    <property type="evidence" value="ECO:0007669"/>
    <property type="project" value="TreeGrafter"/>
</dbReference>
<keyword evidence="3" id="KW-0677">Repeat</keyword>
<dbReference type="PROSITE" id="PS01186">
    <property type="entry name" value="EGF_2"/>
    <property type="match status" value="2"/>
</dbReference>
<dbReference type="PANTHER" id="PTHR12916:SF9">
    <property type="entry name" value="NEUROGENIC LOCUS NOTCH HOMOLOG PROTEIN 1-RELATED"/>
    <property type="match status" value="1"/>
</dbReference>
<dbReference type="SMART" id="SM00181">
    <property type="entry name" value="EGF"/>
    <property type="match status" value="2"/>
</dbReference>
<dbReference type="FunFam" id="2.10.25.10:FF:000095">
    <property type="entry name" value="Notch, isoform B"/>
    <property type="match status" value="1"/>
</dbReference>
<keyword evidence="1 6" id="KW-0245">EGF-like domain</keyword>
<dbReference type="InterPro" id="IPR001881">
    <property type="entry name" value="EGF-like_Ca-bd_dom"/>
</dbReference>
<dbReference type="AlphaFoldDB" id="A0A0B6YN20"/>
<sequence length="81" mass="8717">NPCQNGAECEQIANNFQCECRSGWTGKLCDVQFVTCATAALQKGVTVQQLCRNGGTCHSTDNTHTCTCSPGYEGSYCETEI</sequence>
<dbReference type="GO" id="GO:0005112">
    <property type="term" value="F:Notch binding"/>
    <property type="evidence" value="ECO:0007669"/>
    <property type="project" value="TreeGrafter"/>
</dbReference>
<feature type="domain" description="EGF-like" evidence="7">
    <location>
        <begin position="43"/>
        <end position="78"/>
    </location>
</feature>
<dbReference type="PANTHER" id="PTHR12916">
    <property type="entry name" value="CYTOCHROME C OXIDASE POLYPEPTIDE VIC-2"/>
    <property type="match status" value="1"/>
</dbReference>
<evidence type="ECO:0000256" key="4">
    <source>
        <dbReference type="ARBA" id="ARBA00023157"/>
    </source>
</evidence>
<dbReference type="GO" id="GO:0005509">
    <property type="term" value="F:calcium ion binding"/>
    <property type="evidence" value="ECO:0007669"/>
    <property type="project" value="InterPro"/>
</dbReference>
<evidence type="ECO:0000259" key="7">
    <source>
        <dbReference type="PROSITE" id="PS50026"/>
    </source>
</evidence>
<dbReference type="InterPro" id="IPR000742">
    <property type="entry name" value="EGF"/>
</dbReference>
<evidence type="ECO:0000256" key="6">
    <source>
        <dbReference type="PROSITE-ProRule" id="PRU00076"/>
    </source>
</evidence>
<dbReference type="Pfam" id="PF00008">
    <property type="entry name" value="EGF"/>
    <property type="match status" value="2"/>
</dbReference>
<evidence type="ECO:0000256" key="3">
    <source>
        <dbReference type="ARBA" id="ARBA00022737"/>
    </source>
</evidence>
<gene>
    <name evidence="8" type="primary">ORF30678</name>
</gene>
<dbReference type="SUPFAM" id="SSF57196">
    <property type="entry name" value="EGF/Laminin"/>
    <property type="match status" value="2"/>
</dbReference>
<comment type="caution">
    <text evidence="6">Lacks conserved residue(s) required for the propagation of feature annotation.</text>
</comment>
<feature type="non-terminal residue" evidence="8">
    <location>
        <position position="1"/>
    </location>
</feature>
<feature type="non-terminal residue" evidence="8">
    <location>
        <position position="81"/>
    </location>
</feature>
<evidence type="ECO:0000313" key="8">
    <source>
        <dbReference type="EMBL" id="CEK57629.1"/>
    </source>
</evidence>
<feature type="disulfide bond" evidence="6">
    <location>
        <begin position="20"/>
        <end position="29"/>
    </location>
</feature>
<dbReference type="EMBL" id="HACG01010764">
    <property type="protein sequence ID" value="CEK57629.1"/>
    <property type="molecule type" value="Transcribed_RNA"/>
</dbReference>
<dbReference type="PROSITE" id="PS50026">
    <property type="entry name" value="EGF_3"/>
    <property type="match status" value="2"/>
</dbReference>
<reference evidence="8" key="1">
    <citation type="submission" date="2014-12" db="EMBL/GenBank/DDBJ databases">
        <title>Insight into the proteome of Arion vulgaris.</title>
        <authorList>
            <person name="Aradska J."/>
            <person name="Bulat T."/>
            <person name="Smidak R."/>
            <person name="Sarate P."/>
            <person name="Gangsoo J."/>
            <person name="Sialana F."/>
            <person name="Bilban M."/>
            <person name="Lubec G."/>
        </authorList>
    </citation>
    <scope>NUCLEOTIDE SEQUENCE</scope>
    <source>
        <tissue evidence="8">Skin</tissue>
    </source>
</reference>
<accession>A0A0B6YN20</accession>
<dbReference type="Gene3D" id="2.10.25.10">
    <property type="entry name" value="Laminin"/>
    <property type="match status" value="2"/>
</dbReference>
<keyword evidence="5" id="KW-0325">Glycoprotein</keyword>
<proteinExistence type="predicted"/>
<evidence type="ECO:0000256" key="5">
    <source>
        <dbReference type="ARBA" id="ARBA00023180"/>
    </source>
</evidence>
<dbReference type="CDD" id="cd00054">
    <property type="entry name" value="EGF_CA"/>
    <property type="match status" value="2"/>
</dbReference>
<evidence type="ECO:0000256" key="1">
    <source>
        <dbReference type="ARBA" id="ARBA00022536"/>
    </source>
</evidence>
<name>A0A0B6YN20_9EUPU</name>
<feature type="domain" description="EGF-like" evidence="7">
    <location>
        <begin position="1"/>
        <end position="30"/>
    </location>
</feature>
<keyword evidence="4 6" id="KW-1015">Disulfide bond</keyword>